<dbReference type="Proteomes" id="UP001244136">
    <property type="component" value="Chromosome"/>
</dbReference>
<accession>A0ABY8PX02</accession>
<protein>
    <submittedName>
        <fullName evidence="9">L,D-transpeptidase</fullName>
        <ecNumber evidence="9">2.-.-.-</ecNumber>
    </submittedName>
</protein>
<dbReference type="InterPro" id="IPR050979">
    <property type="entry name" value="LD-transpeptidase"/>
</dbReference>
<evidence type="ECO:0000259" key="8">
    <source>
        <dbReference type="PROSITE" id="PS52029"/>
    </source>
</evidence>
<feature type="signal peptide" evidence="7">
    <location>
        <begin position="1"/>
        <end position="35"/>
    </location>
</feature>
<proteinExistence type="predicted"/>
<dbReference type="SUPFAM" id="SSF141523">
    <property type="entry name" value="L,D-transpeptidase catalytic domain-like"/>
    <property type="match status" value="1"/>
</dbReference>
<dbReference type="PANTHER" id="PTHR30582:SF33">
    <property type="entry name" value="EXPORTED PROTEIN"/>
    <property type="match status" value="1"/>
</dbReference>
<dbReference type="InterPro" id="IPR005490">
    <property type="entry name" value="LD_TPept_cat_dom"/>
</dbReference>
<name>A0ABY8PX02_9ACTN</name>
<evidence type="ECO:0000313" key="9">
    <source>
        <dbReference type="EMBL" id="WGT46998.1"/>
    </source>
</evidence>
<dbReference type="EMBL" id="CP123967">
    <property type="protein sequence ID" value="WGT46998.1"/>
    <property type="molecule type" value="Genomic_DNA"/>
</dbReference>
<evidence type="ECO:0000256" key="1">
    <source>
        <dbReference type="ARBA" id="ARBA00004752"/>
    </source>
</evidence>
<organism evidence="9 10">
    <name type="scientific">Tessaracoccus lacteus</name>
    <dbReference type="NCBI Taxonomy" id="3041766"/>
    <lineage>
        <taxon>Bacteria</taxon>
        <taxon>Bacillati</taxon>
        <taxon>Actinomycetota</taxon>
        <taxon>Actinomycetes</taxon>
        <taxon>Propionibacteriales</taxon>
        <taxon>Propionibacteriaceae</taxon>
        <taxon>Tessaracoccus</taxon>
    </lineage>
</organism>
<keyword evidence="3 6" id="KW-0133">Cell shape</keyword>
<dbReference type="GO" id="GO:0016740">
    <property type="term" value="F:transferase activity"/>
    <property type="evidence" value="ECO:0007669"/>
    <property type="project" value="UniProtKB-KW"/>
</dbReference>
<evidence type="ECO:0000256" key="7">
    <source>
        <dbReference type="SAM" id="SignalP"/>
    </source>
</evidence>
<keyword evidence="7" id="KW-0732">Signal</keyword>
<keyword evidence="2 9" id="KW-0808">Transferase</keyword>
<keyword evidence="4 6" id="KW-0573">Peptidoglycan synthesis</keyword>
<evidence type="ECO:0000313" key="10">
    <source>
        <dbReference type="Proteomes" id="UP001244136"/>
    </source>
</evidence>
<dbReference type="CDD" id="cd16913">
    <property type="entry name" value="YkuD_like"/>
    <property type="match status" value="1"/>
</dbReference>
<gene>
    <name evidence="9" type="ORF">QH948_12870</name>
</gene>
<dbReference type="PROSITE" id="PS52029">
    <property type="entry name" value="LD_TPASE"/>
    <property type="match status" value="1"/>
</dbReference>
<feature type="active site" description="Nucleophile" evidence="6">
    <location>
        <position position="438"/>
    </location>
</feature>
<evidence type="ECO:0000256" key="6">
    <source>
        <dbReference type="PROSITE-ProRule" id="PRU01373"/>
    </source>
</evidence>
<feature type="domain" description="L,D-TPase catalytic" evidence="8">
    <location>
        <begin position="351"/>
        <end position="463"/>
    </location>
</feature>
<evidence type="ECO:0000256" key="3">
    <source>
        <dbReference type="ARBA" id="ARBA00022960"/>
    </source>
</evidence>
<dbReference type="InterPro" id="IPR038063">
    <property type="entry name" value="Transpep_catalytic_dom"/>
</dbReference>
<keyword evidence="10" id="KW-1185">Reference proteome</keyword>
<keyword evidence="5 6" id="KW-0961">Cell wall biogenesis/degradation</keyword>
<dbReference type="Gene3D" id="2.40.440.10">
    <property type="entry name" value="L,D-transpeptidase catalytic domain-like"/>
    <property type="match status" value="1"/>
</dbReference>
<reference evidence="9 10" key="1">
    <citation type="journal article" date="2008" name="Int. J. Syst. Evol. Microbiol.">
        <title>Tessaracoccus flavescens sp. nov., isolated from marine sediment.</title>
        <authorList>
            <person name="Lee D.W."/>
            <person name="Lee S.D."/>
        </authorList>
    </citation>
    <scope>NUCLEOTIDE SEQUENCE [LARGE SCALE GENOMIC DNA]</scope>
    <source>
        <strain evidence="9 10">T21</strain>
    </source>
</reference>
<evidence type="ECO:0000256" key="4">
    <source>
        <dbReference type="ARBA" id="ARBA00022984"/>
    </source>
</evidence>
<dbReference type="EC" id="2.-.-.-" evidence="9"/>
<dbReference type="Pfam" id="PF03734">
    <property type="entry name" value="YkuD"/>
    <property type="match status" value="1"/>
</dbReference>
<dbReference type="RefSeq" id="WP_281144740.1">
    <property type="nucleotide sequence ID" value="NZ_CP123967.1"/>
</dbReference>
<sequence length="464" mass="49323">MEAQMPGALGRWAKRLTVGLISGALLATSASFAAADTTTTPTPPQTAPAVAVGNVTISMPTAQYVGVKSYATGKVSGFTGQVTVKAQVYVDGAWKSGTPVTVAEGGTYKLLLSTGTHTKGSWKWRVTASDTAGTTATTDTHTLKRVATPSVTASTTRYRAVGSTVKLTGKLKGFLPGKVTVESQVRVNGAWKTLSKTTTSSTSYSVSAQYKTGTLATNKFRVRATQGSTSVGSDSVKVTRVPKKSASINKDRVKLLGASTYATGTVKGYTGKVTVAAQVRSNGKWVTKTKKTISVKYNGTKYSLPLTYKEDHTGTVKWRVLVTQGSSRTGSSSMKITRTLKGIDSRCLTGRVLCISKDDRKLRWMIDGKIVTTLDARFGASSSPTRNGSFTVFRKSRDHVSSIYGSSMPFAMFFSGGQAVHYSADFAARGYAGASHGCVNIRDYAAIRSLFDKVRLGDKVVVYN</sequence>
<dbReference type="PANTHER" id="PTHR30582">
    <property type="entry name" value="L,D-TRANSPEPTIDASE"/>
    <property type="match status" value="1"/>
</dbReference>
<evidence type="ECO:0000256" key="2">
    <source>
        <dbReference type="ARBA" id="ARBA00022679"/>
    </source>
</evidence>
<comment type="pathway">
    <text evidence="1 6">Cell wall biogenesis; peptidoglycan biosynthesis.</text>
</comment>
<feature type="active site" description="Proton donor/acceptor" evidence="6">
    <location>
        <position position="421"/>
    </location>
</feature>
<feature type="chain" id="PRO_5045269094" evidence="7">
    <location>
        <begin position="36"/>
        <end position="464"/>
    </location>
</feature>
<evidence type="ECO:0000256" key="5">
    <source>
        <dbReference type="ARBA" id="ARBA00023316"/>
    </source>
</evidence>